<evidence type="ECO:0000259" key="7">
    <source>
        <dbReference type="Pfam" id="PF03772"/>
    </source>
</evidence>
<evidence type="ECO:0000259" key="8">
    <source>
        <dbReference type="Pfam" id="PF13567"/>
    </source>
</evidence>
<evidence type="ECO:0000256" key="3">
    <source>
        <dbReference type="ARBA" id="ARBA00022692"/>
    </source>
</evidence>
<evidence type="ECO:0008006" key="11">
    <source>
        <dbReference type="Google" id="ProtNLM"/>
    </source>
</evidence>
<feature type="transmembrane region" description="Helical" evidence="6">
    <location>
        <begin position="419"/>
        <end position="440"/>
    </location>
</feature>
<feature type="transmembrane region" description="Helical" evidence="6">
    <location>
        <begin position="52"/>
        <end position="69"/>
    </location>
</feature>
<accession>A0A1F6E6S0</accession>
<dbReference type="PANTHER" id="PTHR30619">
    <property type="entry name" value="DNA INTERNALIZATION/COMPETENCE PROTEIN COMEC/REC2"/>
    <property type="match status" value="1"/>
</dbReference>
<keyword evidence="2" id="KW-1003">Cell membrane</keyword>
<keyword evidence="3 6" id="KW-0812">Transmembrane</keyword>
<feature type="transmembrane region" description="Helical" evidence="6">
    <location>
        <begin position="447"/>
        <end position="470"/>
    </location>
</feature>
<evidence type="ECO:0000256" key="5">
    <source>
        <dbReference type="ARBA" id="ARBA00023136"/>
    </source>
</evidence>
<evidence type="ECO:0000313" key="9">
    <source>
        <dbReference type="EMBL" id="OGG69277.1"/>
    </source>
</evidence>
<reference evidence="9 10" key="1">
    <citation type="journal article" date="2016" name="Nat. Commun.">
        <title>Thousands of microbial genomes shed light on interconnected biogeochemical processes in an aquifer system.</title>
        <authorList>
            <person name="Anantharaman K."/>
            <person name="Brown C.T."/>
            <person name="Hug L.A."/>
            <person name="Sharon I."/>
            <person name="Castelle C.J."/>
            <person name="Probst A.J."/>
            <person name="Thomas B.C."/>
            <person name="Singh A."/>
            <person name="Wilkins M.J."/>
            <person name="Karaoz U."/>
            <person name="Brodie E.L."/>
            <person name="Williams K.H."/>
            <person name="Hubbard S.S."/>
            <person name="Banfield J.F."/>
        </authorList>
    </citation>
    <scope>NUCLEOTIDE SEQUENCE [LARGE SCALE GENOMIC DNA]</scope>
</reference>
<dbReference type="InterPro" id="IPR025405">
    <property type="entry name" value="DUF4131"/>
</dbReference>
<evidence type="ECO:0000256" key="4">
    <source>
        <dbReference type="ARBA" id="ARBA00022989"/>
    </source>
</evidence>
<organism evidence="9 10">
    <name type="scientific">Candidatus Kaiserbacteria bacterium RIFCSPHIGHO2_02_FULL_55_25</name>
    <dbReference type="NCBI Taxonomy" id="1798498"/>
    <lineage>
        <taxon>Bacteria</taxon>
        <taxon>Candidatus Kaiseribacteriota</taxon>
    </lineage>
</organism>
<evidence type="ECO:0000256" key="1">
    <source>
        <dbReference type="ARBA" id="ARBA00004651"/>
    </source>
</evidence>
<dbReference type="InterPro" id="IPR052159">
    <property type="entry name" value="Competence_DNA_uptake"/>
</dbReference>
<feature type="transmembrane region" description="Helical" evidence="6">
    <location>
        <begin position="294"/>
        <end position="319"/>
    </location>
</feature>
<gene>
    <name evidence="9" type="ORF">A3C20_03225</name>
</gene>
<sequence length="517" mass="54946">MSSRILWAIVGGFLAGVFVRSFIALPWPFAAFFVLLAVASLAYISVVREKKYVLIIVATVCVAFAVGVLRMESAGQAGDGSLTSVVGKKVTIVGTVFDEPDVRENGIRLSVRVTEFVVANATTSVSAGLPRPTSVRVEAGVLVLAPPHSDVAYGDIVRATGTLQLPETFDTGAGRTFNYPQYLAKDGILYTLSFAQAERIGEGRKNYLKVAALQTKQLYLHGLQAALPEPESGLAGGITVGDKRGVGEEYSDIFIAVGLIHIIVLSGYNITLVMNMVGKLLSRAPRPVQVISNAFIVVFIVLMAGAAPSAMRAGAMALLPLVARMTGRVYLALRALGVVAFVMVAWNPLLLAYDPGFQLSVLATLGLVLFSPVCAGWLHWVPEKFALREIAASTLGTQTMVLPLLLYQNGLLSLVALPANLLALVVVPWAMGLSVVAALAGIVLGSYAVVIAFPAYVILAYIIGVARFFAALPFASVSVGAFSVWWMFAAYALLFGGLVLLQKRKSRTRSPAISQKD</sequence>
<name>A0A1F6E6S0_9BACT</name>
<dbReference type="EMBL" id="MFLL01000015">
    <property type="protein sequence ID" value="OGG69277.1"/>
    <property type="molecule type" value="Genomic_DNA"/>
</dbReference>
<dbReference type="InterPro" id="IPR004477">
    <property type="entry name" value="ComEC_N"/>
</dbReference>
<feature type="transmembrane region" description="Helical" evidence="6">
    <location>
        <begin position="359"/>
        <end position="378"/>
    </location>
</feature>
<feature type="transmembrane region" description="Helical" evidence="6">
    <location>
        <begin position="253"/>
        <end position="274"/>
    </location>
</feature>
<protein>
    <recommendedName>
        <fullName evidence="11">ComEC/Rec2-related protein domain-containing protein</fullName>
    </recommendedName>
</protein>
<keyword evidence="4 6" id="KW-1133">Transmembrane helix</keyword>
<dbReference type="GO" id="GO:0005886">
    <property type="term" value="C:plasma membrane"/>
    <property type="evidence" value="ECO:0007669"/>
    <property type="project" value="UniProtKB-SubCell"/>
</dbReference>
<dbReference type="Pfam" id="PF13567">
    <property type="entry name" value="DUF4131"/>
    <property type="match status" value="1"/>
</dbReference>
<keyword evidence="5 6" id="KW-0472">Membrane</keyword>
<evidence type="ECO:0000313" key="10">
    <source>
        <dbReference type="Proteomes" id="UP000176914"/>
    </source>
</evidence>
<dbReference type="NCBIfam" id="TIGR00360">
    <property type="entry name" value="ComEC_N-term"/>
    <property type="match status" value="1"/>
</dbReference>
<feature type="transmembrane region" description="Helical" evidence="6">
    <location>
        <begin position="30"/>
        <end position="46"/>
    </location>
</feature>
<comment type="caution">
    <text evidence="9">The sequence shown here is derived from an EMBL/GenBank/DDBJ whole genome shotgun (WGS) entry which is preliminary data.</text>
</comment>
<dbReference type="AlphaFoldDB" id="A0A1F6E6S0"/>
<evidence type="ECO:0000256" key="6">
    <source>
        <dbReference type="SAM" id="Phobius"/>
    </source>
</evidence>
<comment type="subcellular location">
    <subcellularLocation>
        <location evidence="1">Cell membrane</location>
        <topology evidence="1">Multi-pass membrane protein</topology>
    </subcellularLocation>
</comment>
<feature type="domain" description="ComEC/Rec2-related protein" evidence="7">
    <location>
        <begin position="239"/>
        <end position="503"/>
    </location>
</feature>
<proteinExistence type="predicted"/>
<feature type="transmembrane region" description="Helical" evidence="6">
    <location>
        <begin position="6"/>
        <end position="23"/>
    </location>
</feature>
<dbReference type="PANTHER" id="PTHR30619:SF7">
    <property type="entry name" value="BETA-LACTAMASE DOMAIN PROTEIN"/>
    <property type="match status" value="1"/>
</dbReference>
<dbReference type="Pfam" id="PF03772">
    <property type="entry name" value="Competence"/>
    <property type="match status" value="1"/>
</dbReference>
<dbReference type="Proteomes" id="UP000176914">
    <property type="component" value="Unassembled WGS sequence"/>
</dbReference>
<evidence type="ECO:0000256" key="2">
    <source>
        <dbReference type="ARBA" id="ARBA00022475"/>
    </source>
</evidence>
<feature type="transmembrane region" description="Helical" evidence="6">
    <location>
        <begin position="482"/>
        <end position="501"/>
    </location>
</feature>
<feature type="domain" description="DUF4131" evidence="8">
    <location>
        <begin position="25"/>
        <end position="199"/>
    </location>
</feature>
<feature type="transmembrane region" description="Helical" evidence="6">
    <location>
        <begin position="331"/>
        <end position="353"/>
    </location>
</feature>